<evidence type="ECO:0000259" key="1">
    <source>
        <dbReference type="Pfam" id="PF00534"/>
    </source>
</evidence>
<dbReference type="Proteomes" id="UP000005546">
    <property type="component" value="Unassembled WGS sequence"/>
</dbReference>
<feature type="domain" description="Glycosyl transferase family 1" evidence="1">
    <location>
        <begin position="120"/>
        <end position="276"/>
    </location>
</feature>
<proteinExistence type="predicted"/>
<dbReference type="PANTHER" id="PTHR12526">
    <property type="entry name" value="GLYCOSYLTRANSFERASE"/>
    <property type="match status" value="1"/>
</dbReference>
<name>F3QWE4_9BACT</name>
<sequence>MKKLGCIAKDIRKVGKVIQEVNPDIVINAQTQVLTWIIPFVKRRVPKVMEIHFSKVGMDYNLHDKSKIFRTLYFGIAQFIYARYDRFVVLTEEDKHYWNVKNCVVIGNFTPLVSPVLSELDNKKIICVARYHEQKRLDLLVEVWRRIHSKYKGWQIDVYGMGPDKAWLQDRIDAVGVADSFKLNDAVDNVMEKYLESSIFCLTSEHEGFGLVLAEAAMMGVPICAFDIVGVKWLLSDKETALLCPFGDVDAFAQNLSMLIESRSLRVKLRTAAKKRMEDFRIEVIMEKWNSLFEGCVNRLQI</sequence>
<dbReference type="OrthoDB" id="9811239at2"/>
<dbReference type="RefSeq" id="WP_008628532.1">
    <property type="nucleotide sequence ID" value="NZ_GL883870.1"/>
</dbReference>
<evidence type="ECO:0000313" key="2">
    <source>
        <dbReference type="EMBL" id="EGG52026.1"/>
    </source>
</evidence>
<reference evidence="2 3" key="1">
    <citation type="submission" date="2011-02" db="EMBL/GenBank/DDBJ databases">
        <authorList>
            <person name="Weinstock G."/>
            <person name="Sodergren E."/>
            <person name="Clifton S."/>
            <person name="Fulton L."/>
            <person name="Fulton B."/>
            <person name="Courtney L."/>
            <person name="Fronick C."/>
            <person name="Harrison M."/>
            <person name="Strong C."/>
            <person name="Farmer C."/>
            <person name="Delahaunty K."/>
            <person name="Markovic C."/>
            <person name="Hall O."/>
            <person name="Minx P."/>
            <person name="Tomlinson C."/>
            <person name="Mitreva M."/>
            <person name="Hou S."/>
            <person name="Chen J."/>
            <person name="Wollam A."/>
            <person name="Pepin K.H."/>
            <person name="Johnson M."/>
            <person name="Bhonagiri V."/>
            <person name="Zhang X."/>
            <person name="Suruliraj S."/>
            <person name="Warren W."/>
            <person name="Chinwalla A."/>
            <person name="Mardis E.R."/>
            <person name="Wilson R.K."/>
        </authorList>
    </citation>
    <scope>NUCLEOTIDE SEQUENCE [LARGE SCALE GENOMIC DNA]</scope>
    <source>
        <strain evidence="2 3">YIT 11841</strain>
    </source>
</reference>
<dbReference type="HOGENOM" id="CLU_009583_0_0_10"/>
<comment type="caution">
    <text evidence="2">The sequence shown here is derived from an EMBL/GenBank/DDBJ whole genome shotgun (WGS) entry which is preliminary data.</text>
</comment>
<dbReference type="Gene3D" id="3.40.50.2000">
    <property type="entry name" value="Glycogen Phosphorylase B"/>
    <property type="match status" value="2"/>
</dbReference>
<dbReference type="Pfam" id="PF00534">
    <property type="entry name" value="Glycos_transf_1"/>
    <property type="match status" value="1"/>
</dbReference>
<gene>
    <name evidence="2" type="ORF">HMPREF9442_02526</name>
</gene>
<dbReference type="eggNOG" id="COG0438">
    <property type="taxonomic scope" value="Bacteria"/>
</dbReference>
<dbReference type="InterPro" id="IPR001296">
    <property type="entry name" value="Glyco_trans_1"/>
</dbReference>
<organism evidence="2 3">
    <name type="scientific">Paraprevotella xylaniphila YIT 11841</name>
    <dbReference type="NCBI Taxonomy" id="762982"/>
    <lineage>
        <taxon>Bacteria</taxon>
        <taxon>Pseudomonadati</taxon>
        <taxon>Bacteroidota</taxon>
        <taxon>Bacteroidia</taxon>
        <taxon>Bacteroidales</taxon>
        <taxon>Prevotellaceae</taxon>
        <taxon>Paraprevotella</taxon>
    </lineage>
</organism>
<dbReference type="STRING" id="762982.HMPREF9442_02526"/>
<accession>F3QWE4</accession>
<evidence type="ECO:0000313" key="3">
    <source>
        <dbReference type="Proteomes" id="UP000005546"/>
    </source>
</evidence>
<dbReference type="AlphaFoldDB" id="F3QWE4"/>
<dbReference type="EMBL" id="AFBR01000072">
    <property type="protein sequence ID" value="EGG52026.1"/>
    <property type="molecule type" value="Genomic_DNA"/>
</dbReference>
<keyword evidence="2" id="KW-0808">Transferase</keyword>
<dbReference type="PANTHER" id="PTHR12526:SF630">
    <property type="entry name" value="GLYCOSYLTRANSFERASE"/>
    <property type="match status" value="1"/>
</dbReference>
<dbReference type="GO" id="GO:0016757">
    <property type="term" value="F:glycosyltransferase activity"/>
    <property type="evidence" value="ECO:0007669"/>
    <property type="project" value="InterPro"/>
</dbReference>
<keyword evidence="3" id="KW-1185">Reference proteome</keyword>
<protein>
    <submittedName>
        <fullName evidence="2">Glycosyltransferase, group 1 family protein</fullName>
    </submittedName>
</protein>
<dbReference type="SUPFAM" id="SSF53756">
    <property type="entry name" value="UDP-Glycosyltransferase/glycogen phosphorylase"/>
    <property type="match status" value="1"/>
</dbReference>